<evidence type="ECO:0000256" key="1">
    <source>
        <dbReference type="ARBA" id="ARBA00006512"/>
    </source>
</evidence>
<dbReference type="SMART" id="SM00382">
    <property type="entry name" value="AAA"/>
    <property type="match status" value="1"/>
</dbReference>
<keyword evidence="3" id="KW-0067">ATP-binding</keyword>
<evidence type="ECO:0000313" key="5">
    <source>
        <dbReference type="EMBL" id="SPD72441.1"/>
    </source>
</evidence>
<dbReference type="SUPFAM" id="SSF52540">
    <property type="entry name" value="P-loop containing nucleoside triphosphate hydrolases"/>
    <property type="match status" value="1"/>
</dbReference>
<dbReference type="Gene3D" id="3.40.50.300">
    <property type="entry name" value="P-loop containing nucleotide triphosphate hydrolases"/>
    <property type="match status" value="2"/>
</dbReference>
<gene>
    <name evidence="5" type="ORF">PITCH_A1370008</name>
</gene>
<evidence type="ECO:0000256" key="2">
    <source>
        <dbReference type="ARBA" id="ARBA00022741"/>
    </source>
</evidence>
<dbReference type="Pfam" id="PF03135">
    <property type="entry name" value="CagE_TrbE_VirB"/>
    <property type="match status" value="1"/>
</dbReference>
<dbReference type="CDD" id="cd01127">
    <property type="entry name" value="TrwB_TraG_TraD_VirD4"/>
    <property type="match status" value="1"/>
</dbReference>
<dbReference type="InterPro" id="IPR027417">
    <property type="entry name" value="P-loop_NTPase"/>
</dbReference>
<dbReference type="InterPro" id="IPR018145">
    <property type="entry name" value="CagE_TrbE_VirB_cntrl_dom"/>
</dbReference>
<reference evidence="5" key="1">
    <citation type="submission" date="2018-01" db="EMBL/GenBank/DDBJ databases">
        <authorList>
            <person name="Regsiter A."/>
            <person name="William W."/>
        </authorList>
    </citation>
    <scope>NUCLEOTIDE SEQUENCE</scope>
    <source>
        <strain evidence="5">TRIP AH-1</strain>
    </source>
</reference>
<name>A0A445MST3_9BACT</name>
<organism evidence="5">
    <name type="scientific">uncultured Desulfobacterium sp</name>
    <dbReference type="NCBI Taxonomy" id="201089"/>
    <lineage>
        <taxon>Bacteria</taxon>
        <taxon>Pseudomonadati</taxon>
        <taxon>Thermodesulfobacteriota</taxon>
        <taxon>Desulfobacteria</taxon>
        <taxon>Desulfobacterales</taxon>
        <taxon>Desulfobacteriaceae</taxon>
        <taxon>Desulfobacterium</taxon>
        <taxon>environmental samples</taxon>
    </lineage>
</organism>
<dbReference type="NCBIfam" id="NF010447">
    <property type="entry name" value="PRK13873.1"/>
    <property type="match status" value="1"/>
</dbReference>
<feature type="domain" description="AAA+ ATPase" evidence="4">
    <location>
        <begin position="451"/>
        <end position="713"/>
    </location>
</feature>
<accession>A0A445MST3</accession>
<dbReference type="AlphaFoldDB" id="A0A445MST3"/>
<dbReference type="InterPro" id="IPR051162">
    <property type="entry name" value="T4SS_component"/>
</dbReference>
<dbReference type="EMBL" id="OJIN01000043">
    <property type="protein sequence ID" value="SPD72441.1"/>
    <property type="molecule type" value="Genomic_DNA"/>
</dbReference>
<comment type="similarity">
    <text evidence="1">Belongs to the TrbE/VirB4 family.</text>
</comment>
<sequence length="828" mass="93964">MFRLKEYREPTHRLPDYLPWAGIIAPGVVLQKEAILQKTINFRGPDLGSASRSELVSGIARLNNALKRLESGWAIFSEAQRFTDNNYPASVWPSLAAWLVDTERKHQFKEDGSHFESNYFITFCWKLPSEKQNKALNIFYNDPNSQEEREKLNDNNTKDLAFFVKKVREISDIMMGVFPHVKELDDDETLTYLHSTISMNRHPVKMPETPFYLDALLPDQAFTPGDIPMLGDYFIPTCTISASPAESFPGILDQLNHTQIEYRWVTRYIALSKADAKAEIEKFRKIWWSKRKSLMTLIKEEATREHSALLDTEAGEKAADADAALVAIGEDLVGFGYMTTTVTTWHKDPEEALRRIQKIKQIIQSNGFTVKEEGLNGQDAWLGSLPGHVWGNVRRPMVNTLNLAHTMPVSAIWAGDFKNEHLEKVCGCGTPHITCSTTGQTPFRLNLNVGDVGHTLIVGPTGAGKSVFLCMLELQWLKYPGARVVIFDKDRSARATTLCVSGNIYEPGNDERPTAFQPFSQIHIESERIWATQYVETIVAIQGLKVTPEIKKEIDASLKNLANAAIGERTFTLFCDLLQLQHIREALRPYTLDGNYGQVFDASKDDLRSGTWQMFEMNDVMSRGPGAIIPTLDYLFHRVEQMMGPGPMLLVLDEAWLFLTHPVFMEKLKNWLKTLRKKNVYVVFATQEVADAAESPIMPTILSACHTKIYLPDEEALTPAMLEAYRAFGLTETEVTLLSNAQKKKDYYYRSVKGRRLFSLNMGDIALAFCAMSSPADHLFLDELERNFKPEEYPIQILKHRRLDWAADLYEKTLSEIPKGLSRLNLKS</sequence>
<dbReference type="InterPro" id="IPR043964">
    <property type="entry name" value="P-loop_TraG"/>
</dbReference>
<dbReference type="Pfam" id="PF19044">
    <property type="entry name" value="P-loop_TraG"/>
    <property type="match status" value="1"/>
</dbReference>
<dbReference type="GO" id="GO:0005524">
    <property type="term" value="F:ATP binding"/>
    <property type="evidence" value="ECO:0007669"/>
    <property type="project" value="UniProtKB-KW"/>
</dbReference>
<proteinExistence type="inferred from homology"/>
<keyword evidence="2" id="KW-0547">Nucleotide-binding</keyword>
<dbReference type="PANTHER" id="PTHR30121">
    <property type="entry name" value="UNCHARACTERIZED PROTEIN YJGR-RELATED"/>
    <property type="match status" value="1"/>
</dbReference>
<dbReference type="PANTHER" id="PTHR30121:SF12">
    <property type="entry name" value="TYPE IV SECRETION SYSTEM PROTEIN CAGE"/>
    <property type="match status" value="1"/>
</dbReference>
<protein>
    <submittedName>
        <fullName evidence="5">CagE TrbE VirB component of type IV transporter system</fullName>
    </submittedName>
</protein>
<evidence type="ECO:0000256" key="3">
    <source>
        <dbReference type="ARBA" id="ARBA00022840"/>
    </source>
</evidence>
<dbReference type="InterPro" id="IPR003593">
    <property type="entry name" value="AAA+_ATPase"/>
</dbReference>
<evidence type="ECO:0000259" key="4">
    <source>
        <dbReference type="SMART" id="SM00382"/>
    </source>
</evidence>